<feature type="repeat" description="WD" evidence="3">
    <location>
        <begin position="1125"/>
        <end position="1166"/>
    </location>
</feature>
<dbReference type="EMBL" id="PGGS01000208">
    <property type="protein sequence ID" value="PNH06904.1"/>
    <property type="molecule type" value="Genomic_DNA"/>
</dbReference>
<feature type="region of interest" description="Disordered" evidence="4">
    <location>
        <begin position="576"/>
        <end position="626"/>
    </location>
</feature>
<feature type="repeat" description="WD" evidence="3">
    <location>
        <begin position="785"/>
        <end position="826"/>
    </location>
</feature>
<dbReference type="SUPFAM" id="SSF50978">
    <property type="entry name" value="WD40 repeat-like"/>
    <property type="match status" value="2"/>
</dbReference>
<evidence type="ECO:0000259" key="5">
    <source>
        <dbReference type="Pfam" id="PF24883"/>
    </source>
</evidence>
<keyword evidence="1 3" id="KW-0853">WD repeat</keyword>
<dbReference type="Proteomes" id="UP000236333">
    <property type="component" value="Unassembled WGS sequence"/>
</dbReference>
<organism evidence="6 7">
    <name type="scientific">Tetrabaena socialis</name>
    <dbReference type="NCBI Taxonomy" id="47790"/>
    <lineage>
        <taxon>Eukaryota</taxon>
        <taxon>Viridiplantae</taxon>
        <taxon>Chlorophyta</taxon>
        <taxon>core chlorophytes</taxon>
        <taxon>Chlorophyceae</taxon>
        <taxon>CS clade</taxon>
        <taxon>Chlamydomonadales</taxon>
        <taxon>Tetrabaenaceae</taxon>
        <taxon>Tetrabaena</taxon>
    </lineage>
</organism>
<evidence type="ECO:0000256" key="1">
    <source>
        <dbReference type="ARBA" id="ARBA00022574"/>
    </source>
</evidence>
<keyword evidence="7" id="KW-1185">Reference proteome</keyword>
<dbReference type="CDD" id="cd00200">
    <property type="entry name" value="WD40"/>
    <property type="match status" value="2"/>
</dbReference>
<keyword evidence="2" id="KW-0677">Repeat</keyword>
<dbReference type="PRINTS" id="PR00320">
    <property type="entry name" value="GPROTEINBRPT"/>
</dbReference>
<dbReference type="CDD" id="cd01983">
    <property type="entry name" value="SIMIBI"/>
    <property type="match status" value="1"/>
</dbReference>
<evidence type="ECO:0000313" key="6">
    <source>
        <dbReference type="EMBL" id="PNH06904.1"/>
    </source>
</evidence>
<feature type="domain" description="Nephrocystin 3-like N-terminal" evidence="5">
    <location>
        <begin position="177"/>
        <end position="318"/>
    </location>
</feature>
<feature type="repeat" description="WD" evidence="3">
    <location>
        <begin position="995"/>
        <end position="1027"/>
    </location>
</feature>
<feature type="repeat" description="WD" evidence="3">
    <location>
        <begin position="953"/>
        <end position="994"/>
    </location>
</feature>
<evidence type="ECO:0000313" key="7">
    <source>
        <dbReference type="Proteomes" id="UP000236333"/>
    </source>
</evidence>
<accession>A0A2J8A311</accession>
<protein>
    <submittedName>
        <fullName evidence="6">WD repeat domain-containing protein</fullName>
    </submittedName>
</protein>
<dbReference type="InterPro" id="IPR056884">
    <property type="entry name" value="NPHP3-like_N"/>
</dbReference>
<dbReference type="InterPro" id="IPR001680">
    <property type="entry name" value="WD40_rpt"/>
</dbReference>
<feature type="repeat" description="WD" evidence="3">
    <location>
        <begin position="1090"/>
        <end position="1124"/>
    </location>
</feature>
<name>A0A2J8A311_9CHLO</name>
<feature type="repeat" description="WD" evidence="3">
    <location>
        <begin position="827"/>
        <end position="868"/>
    </location>
</feature>
<feature type="compositionally biased region" description="Polar residues" evidence="4">
    <location>
        <begin position="576"/>
        <end position="593"/>
    </location>
</feature>
<dbReference type="PROSITE" id="PS50082">
    <property type="entry name" value="WD_REPEATS_2"/>
    <property type="match status" value="13"/>
</dbReference>
<evidence type="ECO:0000256" key="2">
    <source>
        <dbReference type="ARBA" id="ARBA00022737"/>
    </source>
</evidence>
<dbReference type="InterPro" id="IPR036322">
    <property type="entry name" value="WD40_repeat_dom_sf"/>
</dbReference>
<dbReference type="GO" id="GO:0035097">
    <property type="term" value="C:histone methyltransferase complex"/>
    <property type="evidence" value="ECO:0007669"/>
    <property type="project" value="UniProtKB-ARBA"/>
</dbReference>
<reference evidence="6 7" key="1">
    <citation type="journal article" date="2017" name="Mol. Biol. Evol.">
        <title>The 4-celled Tetrabaena socialis nuclear genome reveals the essential components for genetic control of cell number at the origin of multicellularity in the volvocine lineage.</title>
        <authorList>
            <person name="Featherston J."/>
            <person name="Arakaki Y."/>
            <person name="Hanschen E.R."/>
            <person name="Ferris P.J."/>
            <person name="Michod R.E."/>
            <person name="Olson B.J.S.C."/>
            <person name="Nozaki H."/>
            <person name="Durand P.M."/>
        </authorList>
    </citation>
    <scope>NUCLEOTIDE SEQUENCE [LARGE SCALE GENOMIC DNA]</scope>
    <source>
        <strain evidence="6 7">NIES-571</strain>
    </source>
</reference>
<feature type="repeat" description="WD" evidence="3">
    <location>
        <begin position="1038"/>
        <end position="1080"/>
    </location>
</feature>
<dbReference type="PANTHER" id="PTHR19879:SF9">
    <property type="entry name" value="TRANSCRIPTION INITIATION FACTOR TFIID SUBUNIT 5"/>
    <property type="match status" value="1"/>
</dbReference>
<feature type="repeat" description="WD" evidence="3">
    <location>
        <begin position="911"/>
        <end position="952"/>
    </location>
</feature>
<feature type="repeat" description="WD" evidence="3">
    <location>
        <begin position="1167"/>
        <end position="1208"/>
    </location>
</feature>
<dbReference type="Gene3D" id="2.130.10.10">
    <property type="entry name" value="YVTN repeat-like/Quinoprotein amine dehydrogenase"/>
    <property type="match status" value="6"/>
</dbReference>
<feature type="repeat" description="WD" evidence="3">
    <location>
        <begin position="1293"/>
        <end position="1334"/>
    </location>
</feature>
<dbReference type="InterPro" id="IPR020472">
    <property type="entry name" value="WD40_PAC1"/>
</dbReference>
<sequence length="1337" mass="143918">MNKAGRMFEYVMDYLSNASETVTVWLDILCVNQHEETVTHQRDVHPHSFSSVLKACSAGTVVVCDVQYDEYKKAISPASRAWCIFEWAHTLLLHGPDGLHLYLKPEDRTAVLHSINVTEAACYKPEDKVMILNEVSRHHTSPEVFNTKLKLQLLLEPLSYRADMQRLNKHAAAIGTQWVFDGLDAWLASESRVLCIAAGAGEGKSTISAALCSHQGQEGRGPAATVSACHFLKYNDQRRLEPIRIIKSLAFQLAERNQGVGQHLLQLLDDSKVVQMTDVEEAFVDLLLQPLQALGQWEPLVPLVLLIDALDEADPSELQLAISNGGKPTCPKACGNLALQLVTNQLHRLPPFVRFIFTTRPDAAAGQVLPCLVRTFPDSVLHLSPTAHQWVRSHLTEHSPWPSIQVAISARTPWAVDRTGASSSRQGGVLVYHTAVAACQGGDMLPPVPHDPQLEDVYAVYGRVFEAAYAQYGNGNHPGREKAQQLVGDLLAVLMAAKEPLSQSFLQQLCLGDAIPLLPGYPTLFLVDEHHLYLVHKSLGDWLLDPTISSDFAARVHHGHALIGLHLARLWRPQETATPSVSTSESHMQGTKLQQQEQQQVPRAASGSRAGFRNGNNSKQEHGQREYSMYGGSSFSPYLLKYMVAHLANAADAAAATAGGHSGGRDGSSAGAAPSTPAAVLDLLLQDFGFLAAALKAGHGPAIIGTLGYMKMHTGWSYEALRWLRSDLYNLVGKSAAELAERAVITVPVNTKMYQLVVSKACPPWRTRLVLPMMAGNWPICKAVLKDHTMEVSCVAFSPDSLQLASCGVDWTLRLWDTATGQCTATLEGHTMEVSGVVFSPDGLQLASSSKDRTLRLWDTATGQCTATLEGHTMEVSCVAFSPDGLQLVSSSKDRTLRLWDTATAQCTATMKGHTKMVNCVAFSPDGLQLASGSSDCTARLWDIATGQCTATLEGHLAEVSGVAFSPDGLQLASGSRDNTLRLWDTARGQCTATLEGHTADVTCVAFTPDGTQLASGSYDNTLRLWDTAATEQCVATLKSHTAEVSGVAFSPDGLQLASGSRRDCTLRLWDTVTGRCTVTSLKGHMDGWVIGVAFTPDGLQLASSSRDCTLRLWDTATEQCIANLKGHKQMVTSVAFSPDGLQLASGSEDCTVRLWDTAMAQCATTLKGHANAVYGVAFSPDGRQLASGSSDCTVRLWGTTTWQCTATLEGHTDWVVAVAFSPDGLQLASGSSDRTVQLWGTTTWQCTASLKGHTAGVSCVAFSPDGLQLASGSRDCAVRLWETATGQCTASLKGHTNVITGVAFSPDGLQVASSSSDCTLRLWDTATATLEAGEIK</sequence>
<comment type="caution">
    <text evidence="6">The sequence shown here is derived from an EMBL/GenBank/DDBJ whole genome shotgun (WGS) entry which is preliminary data.</text>
</comment>
<dbReference type="Pfam" id="PF24883">
    <property type="entry name" value="NPHP3_N"/>
    <property type="match status" value="1"/>
</dbReference>
<evidence type="ECO:0000256" key="3">
    <source>
        <dbReference type="PROSITE-ProRule" id="PRU00221"/>
    </source>
</evidence>
<feature type="repeat" description="WD" evidence="3">
    <location>
        <begin position="869"/>
        <end position="910"/>
    </location>
</feature>
<feature type="non-terminal residue" evidence="6">
    <location>
        <position position="1337"/>
    </location>
</feature>
<gene>
    <name evidence="6" type="ORF">TSOC_006681</name>
</gene>
<dbReference type="FunFam" id="2.130.10.10:FF:000228">
    <property type="entry name" value="COMPASS-like H3K4 histone methylase component WDR5A"/>
    <property type="match status" value="1"/>
</dbReference>
<dbReference type="PANTHER" id="PTHR19879">
    <property type="entry name" value="TRANSCRIPTION INITIATION FACTOR TFIID"/>
    <property type="match status" value="1"/>
</dbReference>
<dbReference type="InterPro" id="IPR015943">
    <property type="entry name" value="WD40/YVTN_repeat-like_dom_sf"/>
</dbReference>
<dbReference type="SMART" id="SM00320">
    <property type="entry name" value="WD40"/>
    <property type="match status" value="13"/>
</dbReference>
<dbReference type="Pfam" id="PF00400">
    <property type="entry name" value="WD40"/>
    <property type="match status" value="13"/>
</dbReference>
<feature type="repeat" description="WD" evidence="3">
    <location>
        <begin position="1209"/>
        <end position="1250"/>
    </location>
</feature>
<proteinExistence type="predicted"/>
<dbReference type="InterPro" id="IPR019775">
    <property type="entry name" value="WD40_repeat_CS"/>
</dbReference>
<dbReference type="PROSITE" id="PS00678">
    <property type="entry name" value="WD_REPEATS_1"/>
    <property type="match status" value="4"/>
</dbReference>
<evidence type="ECO:0000256" key="4">
    <source>
        <dbReference type="SAM" id="MobiDB-lite"/>
    </source>
</evidence>
<dbReference type="PROSITE" id="PS50294">
    <property type="entry name" value="WD_REPEATS_REGION"/>
    <property type="match status" value="13"/>
</dbReference>
<feature type="repeat" description="WD" evidence="3">
    <location>
        <begin position="1251"/>
        <end position="1292"/>
    </location>
</feature>
<dbReference type="OrthoDB" id="529190at2759"/>